<dbReference type="Pfam" id="PF01261">
    <property type="entry name" value="AP_endonuc_2"/>
    <property type="match status" value="1"/>
</dbReference>
<evidence type="ECO:0000313" key="3">
    <source>
        <dbReference type="Proteomes" id="UP001163211"/>
    </source>
</evidence>
<accession>A0ABT3XJ52</accession>
<dbReference type="Gene3D" id="3.20.20.150">
    <property type="entry name" value="Divalent-metal-dependent TIM barrel enzymes"/>
    <property type="match status" value="1"/>
</dbReference>
<dbReference type="EMBL" id="JAPMLV010000010">
    <property type="protein sequence ID" value="MCX8305818.1"/>
    <property type="molecule type" value="Genomic_DNA"/>
</dbReference>
<evidence type="ECO:0000259" key="1">
    <source>
        <dbReference type="Pfam" id="PF01261"/>
    </source>
</evidence>
<keyword evidence="3" id="KW-1185">Reference proteome</keyword>
<protein>
    <submittedName>
        <fullName evidence="2">TIM barrel protein</fullName>
    </submittedName>
</protein>
<organism evidence="2 3">
    <name type="scientific">Enterobacter pseudoroggenkampii</name>
    <dbReference type="NCBI Taxonomy" id="2996112"/>
    <lineage>
        <taxon>Bacteria</taxon>
        <taxon>Pseudomonadati</taxon>
        <taxon>Pseudomonadota</taxon>
        <taxon>Gammaproteobacteria</taxon>
        <taxon>Enterobacterales</taxon>
        <taxon>Enterobacteriaceae</taxon>
        <taxon>Enterobacter</taxon>
    </lineage>
</organism>
<dbReference type="SUPFAM" id="SSF51658">
    <property type="entry name" value="Xylose isomerase-like"/>
    <property type="match status" value="1"/>
</dbReference>
<evidence type="ECO:0000313" key="2">
    <source>
        <dbReference type="EMBL" id="MCX8305818.1"/>
    </source>
</evidence>
<feature type="domain" description="Xylose isomerase-like TIM barrel" evidence="1">
    <location>
        <begin position="45"/>
        <end position="237"/>
    </location>
</feature>
<dbReference type="InterPro" id="IPR050312">
    <property type="entry name" value="IolE/XylAMocC-like"/>
</dbReference>
<dbReference type="RefSeq" id="WP_048989395.1">
    <property type="nucleotide sequence ID" value="NZ_AP038752.1"/>
</dbReference>
<reference evidence="2" key="1">
    <citation type="submission" date="2022-11" db="EMBL/GenBank/DDBJ databases">
        <title>The draft genomes of two Enterobacter strains.</title>
        <authorList>
            <person name="He Y."/>
            <person name="Wu S."/>
            <person name="Feng Y."/>
            <person name="Zong Z."/>
        </authorList>
    </citation>
    <scope>NUCLEOTIDE SEQUENCE</scope>
    <source>
        <strain evidence="2">155092</strain>
    </source>
</reference>
<name>A0ABT3XJ52_9ENTR</name>
<dbReference type="Proteomes" id="UP001163211">
    <property type="component" value="Unassembled WGS sequence"/>
</dbReference>
<proteinExistence type="predicted"/>
<dbReference type="PANTHER" id="PTHR12110">
    <property type="entry name" value="HYDROXYPYRUVATE ISOMERASE"/>
    <property type="match status" value="1"/>
</dbReference>
<dbReference type="PANTHER" id="PTHR12110:SF53">
    <property type="entry name" value="BLR5974 PROTEIN"/>
    <property type="match status" value="1"/>
</dbReference>
<sequence>MKNIDKVRLAERARNIPLYLHAYAFHLNMRYERVLPGDLLDIAHQQKLKGVKIHVEDGETQSLQKLNDQQLRTFKEKAQSYHLDIHIETSASDKATLDDAIRIALATGATSVRFYPRYEGYLKDVLDKIASDIAYLSRYDDCGLSFTIEQHEDLQGHELVTLVKNSGMKNLSILFDFGNMINANEEPLAALEVMAPLITQVHIKDARIINEGKGWGHEACRTGYGDLPVEEMLKRLLLLGDEQPQVTSFGLEEEVEYYAPAFRFDDEGNNPWIPWRNASYTPLPDSTMVDARLAEEKHHALSQIQYIRNVCQKFITT</sequence>
<gene>
    <name evidence="2" type="ORF">OTG14_23020</name>
</gene>
<dbReference type="InterPro" id="IPR013022">
    <property type="entry name" value="Xyl_isomerase-like_TIM-brl"/>
</dbReference>
<dbReference type="InterPro" id="IPR036237">
    <property type="entry name" value="Xyl_isomerase-like_sf"/>
</dbReference>
<comment type="caution">
    <text evidence="2">The sequence shown here is derived from an EMBL/GenBank/DDBJ whole genome shotgun (WGS) entry which is preliminary data.</text>
</comment>